<evidence type="ECO:0000313" key="1">
    <source>
        <dbReference type="EMBL" id="CAD1475897.1"/>
    </source>
</evidence>
<comment type="caution">
    <text evidence="1">The sequence shown here is derived from an EMBL/GenBank/DDBJ whole genome shotgun (WGS) entry which is preliminary data.</text>
</comment>
<gene>
    <name evidence="1" type="ORF">MHI_LOCUS605534</name>
</gene>
<proteinExistence type="predicted"/>
<sequence length="83" mass="9493">MTVDTYSVHCHPQFRTLSDSTVPIPDRFNNSAVQCRNVIKIEIQRLPMKLLFEVVSGCHTAVVYGNYNVNLNGFPRQVKAWLN</sequence>
<protein>
    <submittedName>
        <fullName evidence="1">Uncharacterized protein</fullName>
    </submittedName>
</protein>
<name>A0A6V7H8G2_9HYME</name>
<organism evidence="1 2">
    <name type="scientific">Heterotrigona itama</name>
    <dbReference type="NCBI Taxonomy" id="395501"/>
    <lineage>
        <taxon>Eukaryota</taxon>
        <taxon>Metazoa</taxon>
        <taxon>Ecdysozoa</taxon>
        <taxon>Arthropoda</taxon>
        <taxon>Hexapoda</taxon>
        <taxon>Insecta</taxon>
        <taxon>Pterygota</taxon>
        <taxon>Neoptera</taxon>
        <taxon>Endopterygota</taxon>
        <taxon>Hymenoptera</taxon>
        <taxon>Apocrita</taxon>
        <taxon>Aculeata</taxon>
        <taxon>Apoidea</taxon>
        <taxon>Anthophila</taxon>
        <taxon>Apidae</taxon>
        <taxon>Heterotrigona</taxon>
    </lineage>
</organism>
<evidence type="ECO:0000313" key="2">
    <source>
        <dbReference type="Proteomes" id="UP000752696"/>
    </source>
</evidence>
<reference evidence="1" key="1">
    <citation type="submission" date="2020-07" db="EMBL/GenBank/DDBJ databases">
        <authorList>
            <person name="Nazaruddin N."/>
        </authorList>
    </citation>
    <scope>NUCLEOTIDE SEQUENCE</scope>
</reference>
<dbReference type="AlphaFoldDB" id="A0A6V7H8G2"/>
<accession>A0A6V7H8G2</accession>
<keyword evidence="2" id="KW-1185">Reference proteome</keyword>
<dbReference type="EMBL" id="CAJDYZ010008901">
    <property type="protein sequence ID" value="CAD1475897.1"/>
    <property type="molecule type" value="Genomic_DNA"/>
</dbReference>
<dbReference type="Proteomes" id="UP000752696">
    <property type="component" value="Unassembled WGS sequence"/>
</dbReference>